<proteinExistence type="predicted"/>
<dbReference type="AlphaFoldDB" id="A0AAD8JIT1"/>
<dbReference type="Pfam" id="PF04195">
    <property type="entry name" value="Transposase_28"/>
    <property type="match status" value="1"/>
</dbReference>
<reference evidence="4" key="2">
    <citation type="submission" date="2023-05" db="EMBL/GenBank/DDBJ databases">
        <authorList>
            <person name="Schelkunov M.I."/>
        </authorList>
    </citation>
    <scope>NUCLEOTIDE SEQUENCE</scope>
    <source>
        <strain evidence="4">Hsosn_3</strain>
        <tissue evidence="4">Leaf</tissue>
    </source>
</reference>
<evidence type="ECO:0000313" key="5">
    <source>
        <dbReference type="Proteomes" id="UP001237642"/>
    </source>
</evidence>
<reference evidence="4" key="1">
    <citation type="submission" date="2023-02" db="EMBL/GenBank/DDBJ databases">
        <title>Genome of toxic invasive species Heracleum sosnowskyi carries increased number of genes despite the absence of recent whole-genome duplications.</title>
        <authorList>
            <person name="Schelkunov M."/>
            <person name="Shtratnikova V."/>
            <person name="Makarenko M."/>
            <person name="Klepikova A."/>
            <person name="Omelchenko D."/>
            <person name="Novikova G."/>
            <person name="Obukhova E."/>
            <person name="Bogdanov V."/>
            <person name="Penin A."/>
            <person name="Logacheva M."/>
        </authorList>
    </citation>
    <scope>NUCLEOTIDE SEQUENCE</scope>
    <source>
        <strain evidence="4">Hsosn_3</strain>
        <tissue evidence="4">Leaf</tissue>
    </source>
</reference>
<comment type="caution">
    <text evidence="4">The sequence shown here is derived from an EMBL/GenBank/DDBJ whole genome shotgun (WGS) entry which is preliminary data.</text>
</comment>
<dbReference type="InterPro" id="IPR007321">
    <property type="entry name" value="Transposase_28"/>
</dbReference>
<name>A0AAD8JIT1_9APIA</name>
<protein>
    <recommendedName>
        <fullName evidence="3">Transposase (putative) gypsy type domain-containing protein</fullName>
    </recommendedName>
</protein>
<keyword evidence="5" id="KW-1185">Reference proteome</keyword>
<evidence type="ECO:0000313" key="4">
    <source>
        <dbReference type="EMBL" id="KAK1404279.1"/>
    </source>
</evidence>
<dbReference type="Proteomes" id="UP001237642">
    <property type="component" value="Unassembled WGS sequence"/>
</dbReference>
<dbReference type="EMBL" id="JAUIZM010000001">
    <property type="protein sequence ID" value="KAK1404279.1"/>
    <property type="molecule type" value="Genomic_DNA"/>
</dbReference>
<evidence type="ECO:0000256" key="2">
    <source>
        <dbReference type="SAM" id="MobiDB-lite"/>
    </source>
</evidence>
<organism evidence="4 5">
    <name type="scientific">Heracleum sosnowskyi</name>
    <dbReference type="NCBI Taxonomy" id="360622"/>
    <lineage>
        <taxon>Eukaryota</taxon>
        <taxon>Viridiplantae</taxon>
        <taxon>Streptophyta</taxon>
        <taxon>Embryophyta</taxon>
        <taxon>Tracheophyta</taxon>
        <taxon>Spermatophyta</taxon>
        <taxon>Magnoliopsida</taxon>
        <taxon>eudicotyledons</taxon>
        <taxon>Gunneridae</taxon>
        <taxon>Pentapetalae</taxon>
        <taxon>asterids</taxon>
        <taxon>campanulids</taxon>
        <taxon>Apiales</taxon>
        <taxon>Apiaceae</taxon>
        <taxon>Apioideae</taxon>
        <taxon>apioid superclade</taxon>
        <taxon>Tordylieae</taxon>
        <taxon>Tordyliinae</taxon>
        <taxon>Heracleum</taxon>
    </lineage>
</organism>
<accession>A0AAD8JIT1</accession>
<feature type="region of interest" description="Disordered" evidence="2">
    <location>
        <begin position="248"/>
        <end position="281"/>
    </location>
</feature>
<sequence>MANVLLRSLQAMDQPIEYGPVYSAMAHFGAFRFASANLNSVMTAAEVRNMAQKYDIPSSIFRTYEVDETDLIYHTPKVDEEFGSVAFGVSERAFFCRLRLPLLPVLKKLLRYTSVALGQLDPNTFIHINTFQNRCLKAGVRPRLSLLLHHFDFRKNGKSVGFYQLSRRTGRPEWGYSVWREVDPALVTAPELSNEDRADYALLHHPQEPNRIPLAVSRDKTWLRALWGTVSTRSKMIKRLQAKNAQKLAAAAARENAEGLPETSTAANPPGETEHRSSVAEENIIDTTVDDVEIINVSDVGRTSAQKRPRGADGEAVSTYRPEWSIMTTDSFGAPAPDASKEIGVDLCRAFVLPQDRPVYDNTDALGACSESIGHVALVVPWVATVEQKVKDLGSQLRGLKLTEERAEAADGQLDSLHKEVASLQQRLAQVMTDRDSVKIDLDAAFVRLNRAKSNLRASRKAEKKAQKLVLMSEDRGFTAGYEEVVRKAHAAGIDHKLLLEEGMEDPIGRPEEPDVPPVVSSDPESEMSD</sequence>
<feature type="coiled-coil region" evidence="1">
    <location>
        <begin position="400"/>
        <end position="434"/>
    </location>
</feature>
<gene>
    <name evidence="4" type="ORF">POM88_003884</name>
</gene>
<keyword evidence="1" id="KW-0175">Coiled coil</keyword>
<feature type="domain" description="Transposase (putative) gypsy type" evidence="3">
    <location>
        <begin position="91"/>
        <end position="153"/>
    </location>
</feature>
<evidence type="ECO:0000259" key="3">
    <source>
        <dbReference type="Pfam" id="PF04195"/>
    </source>
</evidence>
<feature type="region of interest" description="Disordered" evidence="2">
    <location>
        <begin position="502"/>
        <end position="530"/>
    </location>
</feature>
<evidence type="ECO:0000256" key="1">
    <source>
        <dbReference type="SAM" id="Coils"/>
    </source>
</evidence>